<dbReference type="Proteomes" id="UP000887013">
    <property type="component" value="Unassembled WGS sequence"/>
</dbReference>
<evidence type="ECO:0000313" key="3">
    <source>
        <dbReference type="Proteomes" id="UP000887013"/>
    </source>
</evidence>
<keyword evidence="3" id="KW-1185">Reference proteome</keyword>
<sequence>MAESSGSSKIPTKIYETVESECLAFVKECAAEFRWRDLSKDVIMDMGCGSNLNCCNAILKEFPDVKALVAVDENRSVFDNVNEKDERIQLCVGNIIKRDTLKEFEGKMDKIISTNLIHQVPNKKLAFENVYYMLKPGGEAAFLFALDTCFCPFMKAMLKDPPHQAIYKGPDYSTMYPEERRSQFYKQMLEEVGFHNVRTKEAYHEIPYDSDEACSDDLYEGYKFSFELPPESVEDFKVKAFQIFMKTMEIYGGKPPSYRSLMLSIMGLKPISTSNLKPEQTTV</sequence>
<feature type="domain" description="Methyltransferase" evidence="1">
    <location>
        <begin position="39"/>
        <end position="140"/>
    </location>
</feature>
<gene>
    <name evidence="2" type="ORF">NPIL_167731</name>
</gene>
<name>A0A8X6UQ29_NEPPI</name>
<evidence type="ECO:0000313" key="2">
    <source>
        <dbReference type="EMBL" id="GFU38346.1"/>
    </source>
</evidence>
<dbReference type="Gene3D" id="3.40.50.150">
    <property type="entry name" value="Vaccinia Virus protein VP39"/>
    <property type="match status" value="1"/>
</dbReference>
<dbReference type="SUPFAM" id="SSF53335">
    <property type="entry name" value="S-adenosyl-L-methionine-dependent methyltransferases"/>
    <property type="match status" value="1"/>
</dbReference>
<comment type="caution">
    <text evidence="2">The sequence shown here is derived from an EMBL/GenBank/DDBJ whole genome shotgun (WGS) entry which is preliminary data.</text>
</comment>
<reference evidence="2" key="1">
    <citation type="submission" date="2020-08" db="EMBL/GenBank/DDBJ databases">
        <title>Multicomponent nature underlies the extraordinary mechanical properties of spider dragline silk.</title>
        <authorList>
            <person name="Kono N."/>
            <person name="Nakamura H."/>
            <person name="Mori M."/>
            <person name="Yoshida Y."/>
            <person name="Ohtoshi R."/>
            <person name="Malay A.D."/>
            <person name="Moran D.A.P."/>
            <person name="Tomita M."/>
            <person name="Numata K."/>
            <person name="Arakawa K."/>
        </authorList>
    </citation>
    <scope>NUCLEOTIDE SEQUENCE</scope>
</reference>
<organism evidence="2 3">
    <name type="scientific">Nephila pilipes</name>
    <name type="common">Giant wood spider</name>
    <name type="synonym">Nephila maculata</name>
    <dbReference type="NCBI Taxonomy" id="299642"/>
    <lineage>
        <taxon>Eukaryota</taxon>
        <taxon>Metazoa</taxon>
        <taxon>Ecdysozoa</taxon>
        <taxon>Arthropoda</taxon>
        <taxon>Chelicerata</taxon>
        <taxon>Arachnida</taxon>
        <taxon>Araneae</taxon>
        <taxon>Araneomorphae</taxon>
        <taxon>Entelegynae</taxon>
        <taxon>Araneoidea</taxon>
        <taxon>Nephilidae</taxon>
        <taxon>Nephila</taxon>
    </lineage>
</organism>
<accession>A0A8X6UQ29</accession>
<protein>
    <recommendedName>
        <fullName evidence="1">Methyltransferase domain-containing protein</fullName>
    </recommendedName>
</protein>
<proteinExistence type="predicted"/>
<dbReference type="InterPro" id="IPR029063">
    <property type="entry name" value="SAM-dependent_MTases_sf"/>
</dbReference>
<dbReference type="AlphaFoldDB" id="A0A8X6UQ29"/>
<evidence type="ECO:0000259" key="1">
    <source>
        <dbReference type="Pfam" id="PF13847"/>
    </source>
</evidence>
<dbReference type="Pfam" id="PF13847">
    <property type="entry name" value="Methyltransf_31"/>
    <property type="match status" value="1"/>
</dbReference>
<dbReference type="EMBL" id="BMAW01131180">
    <property type="protein sequence ID" value="GFU38346.1"/>
    <property type="molecule type" value="Genomic_DNA"/>
</dbReference>
<dbReference type="InterPro" id="IPR025714">
    <property type="entry name" value="Methyltranfer_dom"/>
</dbReference>
<dbReference type="CDD" id="cd02440">
    <property type="entry name" value="AdoMet_MTases"/>
    <property type="match status" value="1"/>
</dbReference>
<dbReference type="OrthoDB" id="8300214at2759"/>